<dbReference type="EMBL" id="KN846957">
    <property type="protein sequence ID" value="KIW69966.1"/>
    <property type="molecule type" value="Genomic_DNA"/>
</dbReference>
<dbReference type="AlphaFoldDB" id="A0A0D2CXT4"/>
<keyword evidence="2" id="KW-0812">Transmembrane</keyword>
<feature type="coiled-coil region" evidence="1">
    <location>
        <begin position="110"/>
        <end position="166"/>
    </location>
</feature>
<evidence type="ECO:0000256" key="1">
    <source>
        <dbReference type="SAM" id="Coils"/>
    </source>
</evidence>
<keyword evidence="2" id="KW-1133">Transmembrane helix</keyword>
<feature type="domain" description="DUF6594" evidence="3">
    <location>
        <begin position="84"/>
        <end position="316"/>
    </location>
</feature>
<dbReference type="Proteomes" id="UP000054266">
    <property type="component" value="Unassembled WGS sequence"/>
</dbReference>
<protein>
    <recommendedName>
        <fullName evidence="3">DUF6594 domain-containing protein</fullName>
    </recommendedName>
</protein>
<evidence type="ECO:0000256" key="2">
    <source>
        <dbReference type="SAM" id="Phobius"/>
    </source>
</evidence>
<evidence type="ECO:0000259" key="3">
    <source>
        <dbReference type="Pfam" id="PF20237"/>
    </source>
</evidence>
<name>A0A0D2CXT4_9EURO</name>
<evidence type="ECO:0000313" key="4">
    <source>
        <dbReference type="EMBL" id="KIW69966.1"/>
    </source>
</evidence>
<feature type="transmembrane region" description="Helical" evidence="2">
    <location>
        <begin position="303"/>
        <end position="320"/>
    </location>
</feature>
<keyword evidence="5" id="KW-1185">Reference proteome</keyword>
<organism evidence="4 5">
    <name type="scientific">Phialophora macrospora</name>
    <dbReference type="NCBI Taxonomy" id="1851006"/>
    <lineage>
        <taxon>Eukaryota</taxon>
        <taxon>Fungi</taxon>
        <taxon>Dikarya</taxon>
        <taxon>Ascomycota</taxon>
        <taxon>Pezizomycotina</taxon>
        <taxon>Eurotiomycetes</taxon>
        <taxon>Chaetothyriomycetidae</taxon>
        <taxon>Chaetothyriales</taxon>
        <taxon>Herpotrichiellaceae</taxon>
        <taxon>Phialophora</taxon>
    </lineage>
</organism>
<feature type="transmembrane region" description="Helical" evidence="2">
    <location>
        <begin position="279"/>
        <end position="297"/>
    </location>
</feature>
<dbReference type="STRING" id="5601.A0A0D2CXT4"/>
<gene>
    <name evidence="4" type="ORF">PV04_02278</name>
</gene>
<keyword evidence="2" id="KW-0472">Membrane</keyword>
<dbReference type="PANTHER" id="PTHR34502">
    <property type="entry name" value="DUF6594 DOMAIN-CONTAINING PROTEIN-RELATED"/>
    <property type="match status" value="1"/>
</dbReference>
<proteinExistence type="predicted"/>
<dbReference type="PANTHER" id="PTHR34502:SF5">
    <property type="entry name" value="DUF6594 DOMAIN-CONTAINING PROTEIN"/>
    <property type="match status" value="1"/>
</dbReference>
<keyword evidence="1" id="KW-0175">Coiled coil</keyword>
<evidence type="ECO:0000313" key="5">
    <source>
        <dbReference type="Proteomes" id="UP000054266"/>
    </source>
</evidence>
<dbReference type="InterPro" id="IPR046529">
    <property type="entry name" value="DUF6594"/>
</dbReference>
<accession>A0A0D2CXT4</accession>
<feature type="transmembrane region" description="Helical" evidence="2">
    <location>
        <begin position="252"/>
        <end position="272"/>
    </location>
</feature>
<dbReference type="HOGENOM" id="CLU_074610_0_0_1"/>
<dbReference type="Pfam" id="PF20237">
    <property type="entry name" value="DUF6594"/>
    <property type="match status" value="1"/>
</dbReference>
<sequence length="323" mass="36622">MKGKGPEGNRLKSVRPVFGCLFSSLSPFVLARSILHLLEEHSQIIFHHFLPLSTGPNMSSEQLVTPTSPPSNPPWRVSGAPNFPPILQFMDMDTDHVVFRKFKRLHLYSLLFQQRQLARIDEKIADMQLEDGPKSTSKFERLTRILPKLEKKLKKYDEALLRQESLMKLTVTPDRLVKKFREYAKPELAEELNKGNGWNDLVSLGCTPKLWLHNLVDESPKLQKLFETPRSKQEQLPFELYSEKKVRFVEKVIINLTFCIMVIGPLFALTYLTSVTAKLLTITAALFITSVIASILSNTIENASLAVIAGYTAILVVFLSNNG</sequence>
<reference evidence="4 5" key="1">
    <citation type="submission" date="2015-01" db="EMBL/GenBank/DDBJ databases">
        <title>The Genome Sequence of Capronia semiimmersa CBS27337.</title>
        <authorList>
            <consortium name="The Broad Institute Genomics Platform"/>
            <person name="Cuomo C."/>
            <person name="de Hoog S."/>
            <person name="Gorbushina A."/>
            <person name="Stielow B."/>
            <person name="Teixiera M."/>
            <person name="Abouelleil A."/>
            <person name="Chapman S.B."/>
            <person name="Priest M."/>
            <person name="Young S.K."/>
            <person name="Wortman J."/>
            <person name="Nusbaum C."/>
            <person name="Birren B."/>
        </authorList>
    </citation>
    <scope>NUCLEOTIDE SEQUENCE [LARGE SCALE GENOMIC DNA]</scope>
    <source>
        <strain evidence="4 5">CBS 27337</strain>
    </source>
</reference>